<protein>
    <submittedName>
        <fullName evidence="3">Gfo/Idh/MocA family oxidoreductase</fullName>
    </submittedName>
</protein>
<evidence type="ECO:0000313" key="3">
    <source>
        <dbReference type="EMBL" id="MBC8531664.1"/>
    </source>
</evidence>
<proteinExistence type="predicted"/>
<gene>
    <name evidence="3" type="ORF">H8696_07350</name>
</gene>
<evidence type="ECO:0000259" key="1">
    <source>
        <dbReference type="Pfam" id="PF01408"/>
    </source>
</evidence>
<evidence type="ECO:0000313" key="4">
    <source>
        <dbReference type="Proteomes" id="UP000623172"/>
    </source>
</evidence>
<dbReference type="InterPro" id="IPR055170">
    <property type="entry name" value="GFO_IDH_MocA-like_dom"/>
</dbReference>
<accession>A0A926HPH8</accession>
<dbReference type="Pfam" id="PF22725">
    <property type="entry name" value="GFO_IDH_MocA_C3"/>
    <property type="match status" value="1"/>
</dbReference>
<dbReference type="Gene3D" id="3.40.50.720">
    <property type="entry name" value="NAD(P)-binding Rossmann-like Domain"/>
    <property type="match status" value="1"/>
</dbReference>
<dbReference type="SUPFAM" id="SSF55347">
    <property type="entry name" value="Glyceraldehyde-3-phosphate dehydrogenase-like, C-terminal domain"/>
    <property type="match status" value="1"/>
</dbReference>
<dbReference type="EMBL" id="JACRSR010000002">
    <property type="protein sequence ID" value="MBC8531664.1"/>
    <property type="molecule type" value="Genomic_DNA"/>
</dbReference>
<feature type="domain" description="GFO/IDH/MocA-like oxidoreductase" evidence="2">
    <location>
        <begin position="137"/>
        <end position="246"/>
    </location>
</feature>
<dbReference type="InterPro" id="IPR036291">
    <property type="entry name" value="NAD(P)-bd_dom_sf"/>
</dbReference>
<dbReference type="PANTHER" id="PTHR43054:SF1">
    <property type="entry name" value="SCYLLO-INOSITOL 2-DEHYDROGENASE (NADP(+)) IOLU"/>
    <property type="match status" value="1"/>
</dbReference>
<name>A0A926HPH8_9FIRM</name>
<dbReference type="GO" id="GO:0000166">
    <property type="term" value="F:nucleotide binding"/>
    <property type="evidence" value="ECO:0007669"/>
    <property type="project" value="InterPro"/>
</dbReference>
<dbReference type="AlphaFoldDB" id="A0A926HPH8"/>
<dbReference type="Gene3D" id="3.30.360.10">
    <property type="entry name" value="Dihydrodipicolinate Reductase, domain 2"/>
    <property type="match status" value="1"/>
</dbReference>
<comment type="caution">
    <text evidence="3">The sequence shown here is derived from an EMBL/GenBank/DDBJ whole genome shotgun (WGS) entry which is preliminary data.</text>
</comment>
<sequence length="326" mass="36433">MRYGTIGTGWITQSFIEGTRLIEDFELHAVYSRTQEKAQAFAKDMGAALAFSDLEAMAASPEIDAVYIASPNALHYAHSRLFLEAGKHVLCEKPLTANSQQAEELMALARSKNLIYLEAIMMLHMPQLKLLEAALPRIGAVHTARFDFSQRSSKYPAYLAGEMPNIFNPKLATGCLMDLGVYCVYPALHLFGQPEEIITTAGLLRTGSDGYLNSVFIYPDLQVNISCSKIGQSRLGTEILGDEGTLVIDSISKLTNMKIVYNDGHTEPIYGEDEKPVLMKGEAADFRNYILEPDRWTEEYAYVQELALRVSRTLERMRDQAGIRFQ</sequence>
<dbReference type="SUPFAM" id="SSF51735">
    <property type="entry name" value="NAD(P)-binding Rossmann-fold domains"/>
    <property type="match status" value="1"/>
</dbReference>
<dbReference type="PANTHER" id="PTHR43054">
    <property type="match status" value="1"/>
</dbReference>
<organism evidence="3 4">
    <name type="scientific">Gehongia tenuis</name>
    <dbReference type="NCBI Taxonomy" id="2763655"/>
    <lineage>
        <taxon>Bacteria</taxon>
        <taxon>Bacillati</taxon>
        <taxon>Bacillota</taxon>
        <taxon>Clostridia</taxon>
        <taxon>Christensenellales</taxon>
        <taxon>Christensenellaceae</taxon>
        <taxon>Gehongia</taxon>
    </lineage>
</organism>
<evidence type="ECO:0000259" key="2">
    <source>
        <dbReference type="Pfam" id="PF22725"/>
    </source>
</evidence>
<dbReference type="RefSeq" id="WP_249316274.1">
    <property type="nucleotide sequence ID" value="NZ_JACRSR010000002.1"/>
</dbReference>
<keyword evidence="4" id="KW-1185">Reference proteome</keyword>
<dbReference type="InterPro" id="IPR000683">
    <property type="entry name" value="Gfo/Idh/MocA-like_OxRdtase_N"/>
</dbReference>
<dbReference type="Pfam" id="PF01408">
    <property type="entry name" value="GFO_IDH_MocA"/>
    <property type="match status" value="1"/>
</dbReference>
<dbReference type="Proteomes" id="UP000623172">
    <property type="component" value="Unassembled WGS sequence"/>
</dbReference>
<feature type="domain" description="Gfo/Idh/MocA-like oxidoreductase N-terminal" evidence="1">
    <location>
        <begin position="1"/>
        <end position="116"/>
    </location>
</feature>
<reference evidence="3" key="1">
    <citation type="submission" date="2020-08" db="EMBL/GenBank/DDBJ databases">
        <title>Genome public.</title>
        <authorList>
            <person name="Liu C."/>
            <person name="Sun Q."/>
        </authorList>
    </citation>
    <scope>NUCLEOTIDE SEQUENCE</scope>
    <source>
        <strain evidence="3">NSJ-53</strain>
    </source>
</reference>